<name>A0A4S4DK20_CAMSN</name>
<sequence length="124" mass="13699">MKLDMGQLLWLLYQSSDPADNDARKDKGTGQLSIKCKEGVNKGTREFEPTVLVRNDVFVNARLHVSGGGRMVEDSSSVADIFLYFLFPFLDTAAGVWCDTKSIVATPRTGNTVLMLLVETLQLN</sequence>
<protein>
    <submittedName>
        <fullName evidence="1">Uncharacterized protein</fullName>
    </submittedName>
</protein>
<comment type="caution">
    <text evidence="1">The sequence shown here is derived from an EMBL/GenBank/DDBJ whole genome shotgun (WGS) entry which is preliminary data.</text>
</comment>
<reference evidence="1 2" key="1">
    <citation type="journal article" date="2018" name="Proc. Natl. Acad. Sci. U.S.A.">
        <title>Draft genome sequence of Camellia sinensis var. sinensis provides insights into the evolution of the tea genome and tea quality.</title>
        <authorList>
            <person name="Wei C."/>
            <person name="Yang H."/>
            <person name="Wang S."/>
            <person name="Zhao J."/>
            <person name="Liu C."/>
            <person name="Gao L."/>
            <person name="Xia E."/>
            <person name="Lu Y."/>
            <person name="Tai Y."/>
            <person name="She G."/>
            <person name="Sun J."/>
            <person name="Cao H."/>
            <person name="Tong W."/>
            <person name="Gao Q."/>
            <person name="Li Y."/>
            <person name="Deng W."/>
            <person name="Jiang X."/>
            <person name="Wang W."/>
            <person name="Chen Q."/>
            <person name="Zhang S."/>
            <person name="Li H."/>
            <person name="Wu J."/>
            <person name="Wang P."/>
            <person name="Li P."/>
            <person name="Shi C."/>
            <person name="Zheng F."/>
            <person name="Jian J."/>
            <person name="Huang B."/>
            <person name="Shan D."/>
            <person name="Shi M."/>
            <person name="Fang C."/>
            <person name="Yue Y."/>
            <person name="Li F."/>
            <person name="Li D."/>
            <person name="Wei S."/>
            <person name="Han B."/>
            <person name="Jiang C."/>
            <person name="Yin Y."/>
            <person name="Xia T."/>
            <person name="Zhang Z."/>
            <person name="Bennetzen J.L."/>
            <person name="Zhao S."/>
            <person name="Wan X."/>
        </authorList>
    </citation>
    <scope>NUCLEOTIDE SEQUENCE [LARGE SCALE GENOMIC DNA]</scope>
    <source>
        <strain evidence="2">cv. Shuchazao</strain>
        <tissue evidence="1">Leaf</tissue>
    </source>
</reference>
<dbReference type="Proteomes" id="UP000306102">
    <property type="component" value="Unassembled WGS sequence"/>
</dbReference>
<keyword evidence="2" id="KW-1185">Reference proteome</keyword>
<organism evidence="1 2">
    <name type="scientific">Camellia sinensis var. sinensis</name>
    <name type="common">China tea</name>
    <dbReference type="NCBI Taxonomy" id="542762"/>
    <lineage>
        <taxon>Eukaryota</taxon>
        <taxon>Viridiplantae</taxon>
        <taxon>Streptophyta</taxon>
        <taxon>Embryophyta</taxon>
        <taxon>Tracheophyta</taxon>
        <taxon>Spermatophyta</taxon>
        <taxon>Magnoliopsida</taxon>
        <taxon>eudicotyledons</taxon>
        <taxon>Gunneridae</taxon>
        <taxon>Pentapetalae</taxon>
        <taxon>asterids</taxon>
        <taxon>Ericales</taxon>
        <taxon>Theaceae</taxon>
        <taxon>Camellia</taxon>
    </lineage>
</organism>
<dbReference type="AlphaFoldDB" id="A0A4S4DK20"/>
<gene>
    <name evidence="1" type="ORF">TEA_024891</name>
</gene>
<evidence type="ECO:0000313" key="2">
    <source>
        <dbReference type="Proteomes" id="UP000306102"/>
    </source>
</evidence>
<proteinExistence type="predicted"/>
<dbReference type="EMBL" id="SDRB02011012">
    <property type="protein sequence ID" value="THG03223.1"/>
    <property type="molecule type" value="Genomic_DNA"/>
</dbReference>
<accession>A0A4S4DK20</accession>
<evidence type="ECO:0000313" key="1">
    <source>
        <dbReference type="EMBL" id="THG03223.1"/>
    </source>
</evidence>